<dbReference type="InterPro" id="IPR045073">
    <property type="entry name" value="Omega/Tau-like"/>
</dbReference>
<dbReference type="InterPro" id="IPR010987">
    <property type="entry name" value="Glutathione-S-Trfase_C-like"/>
</dbReference>
<sequence length="221" mass="25489">MAEEEVKLIGMWASPFNCRIRLALKLKGIVYEYIEEDFSNKSSLLLEYNPVHKKIPVLVHNGKPIAESLVILEYIDETWKNNPILPENPNDRAIARFWAKFVDEKILQSAVQTKGKQVINQQNEELDQNLKLLEKVLKGQEFFGGESIGYLDIVAFAVLYWFQVSREVRQTDFISENKFPFLSKWIGKMSEIDAVKQSLPPRGEHLAFYRGRIEGLKSASN</sequence>
<dbReference type="PROSITE" id="PS50405">
    <property type="entry name" value="GST_CTER"/>
    <property type="match status" value="1"/>
</dbReference>
<dbReference type="PANTHER" id="PTHR11260:SF752">
    <property type="entry name" value="GLUTATHIONE TRANSFERASE"/>
    <property type="match status" value="1"/>
</dbReference>
<dbReference type="PROSITE" id="PS50404">
    <property type="entry name" value="GST_NTER"/>
    <property type="match status" value="1"/>
</dbReference>
<dbReference type="CDD" id="cd03058">
    <property type="entry name" value="GST_N_Tau"/>
    <property type="match status" value="1"/>
</dbReference>
<dbReference type="PANTHER" id="PTHR11260">
    <property type="entry name" value="GLUTATHIONE S-TRANSFERASE, GST, SUPERFAMILY, GST DOMAIN CONTAINING"/>
    <property type="match status" value="1"/>
</dbReference>
<dbReference type="EMBL" id="JARPOI010000009">
    <property type="protein sequence ID" value="KAJ9172422.1"/>
    <property type="molecule type" value="Genomic_DNA"/>
</dbReference>
<gene>
    <name evidence="7" type="ORF">P3X46_015663</name>
</gene>
<protein>
    <recommendedName>
        <fullName evidence="1">glutathione transferase</fullName>
        <ecNumber evidence="1">2.5.1.18</ecNumber>
    </recommendedName>
</protein>
<dbReference type="InterPro" id="IPR040079">
    <property type="entry name" value="Glutathione_S-Trfase"/>
</dbReference>
<feature type="domain" description="GST N-terminal" evidence="5">
    <location>
        <begin position="4"/>
        <end position="83"/>
    </location>
</feature>
<dbReference type="Gene3D" id="3.40.30.10">
    <property type="entry name" value="Glutaredoxin"/>
    <property type="match status" value="1"/>
</dbReference>
<dbReference type="Pfam" id="PF00043">
    <property type="entry name" value="GST_C"/>
    <property type="match status" value="1"/>
</dbReference>
<evidence type="ECO:0000259" key="5">
    <source>
        <dbReference type="PROSITE" id="PS50404"/>
    </source>
</evidence>
<dbReference type="CDD" id="cd03185">
    <property type="entry name" value="GST_C_Tau"/>
    <property type="match status" value="1"/>
</dbReference>
<comment type="caution">
    <text evidence="7">The sequence shown here is derived from an EMBL/GenBank/DDBJ whole genome shotgun (WGS) entry which is preliminary data.</text>
</comment>
<evidence type="ECO:0000256" key="1">
    <source>
        <dbReference type="ARBA" id="ARBA00012452"/>
    </source>
</evidence>
<accession>A0ABQ9LYW4</accession>
<evidence type="ECO:0000259" key="6">
    <source>
        <dbReference type="PROSITE" id="PS50405"/>
    </source>
</evidence>
<evidence type="ECO:0000313" key="8">
    <source>
        <dbReference type="Proteomes" id="UP001174677"/>
    </source>
</evidence>
<dbReference type="SFLD" id="SFLDS00019">
    <property type="entry name" value="Glutathione_Transferase_(cytos"/>
    <property type="match status" value="1"/>
</dbReference>
<dbReference type="SUPFAM" id="SSF52833">
    <property type="entry name" value="Thioredoxin-like"/>
    <property type="match status" value="1"/>
</dbReference>
<feature type="domain" description="GST C-terminal" evidence="6">
    <location>
        <begin position="88"/>
        <end position="213"/>
    </location>
</feature>
<dbReference type="Pfam" id="PF02798">
    <property type="entry name" value="GST_N"/>
    <property type="match status" value="1"/>
</dbReference>
<comment type="catalytic activity">
    <reaction evidence="3">
        <text>RX + glutathione = an S-substituted glutathione + a halide anion + H(+)</text>
        <dbReference type="Rhea" id="RHEA:16437"/>
        <dbReference type="ChEBI" id="CHEBI:15378"/>
        <dbReference type="ChEBI" id="CHEBI:16042"/>
        <dbReference type="ChEBI" id="CHEBI:17792"/>
        <dbReference type="ChEBI" id="CHEBI:57925"/>
        <dbReference type="ChEBI" id="CHEBI:90779"/>
        <dbReference type="EC" id="2.5.1.18"/>
    </reaction>
</comment>
<dbReference type="SFLD" id="SFLDG01152">
    <property type="entry name" value="Main.3:_Omega-_and_Tau-like"/>
    <property type="match status" value="1"/>
</dbReference>
<dbReference type="Proteomes" id="UP001174677">
    <property type="component" value="Chromosome 9"/>
</dbReference>
<dbReference type="InterPro" id="IPR036282">
    <property type="entry name" value="Glutathione-S-Trfase_C_sf"/>
</dbReference>
<dbReference type="SFLD" id="SFLDG00358">
    <property type="entry name" value="Main_(cytGST)"/>
    <property type="match status" value="1"/>
</dbReference>
<organism evidence="7 8">
    <name type="scientific">Hevea brasiliensis</name>
    <name type="common">Para rubber tree</name>
    <name type="synonym">Siphonia brasiliensis</name>
    <dbReference type="NCBI Taxonomy" id="3981"/>
    <lineage>
        <taxon>Eukaryota</taxon>
        <taxon>Viridiplantae</taxon>
        <taxon>Streptophyta</taxon>
        <taxon>Embryophyta</taxon>
        <taxon>Tracheophyta</taxon>
        <taxon>Spermatophyta</taxon>
        <taxon>Magnoliopsida</taxon>
        <taxon>eudicotyledons</taxon>
        <taxon>Gunneridae</taxon>
        <taxon>Pentapetalae</taxon>
        <taxon>rosids</taxon>
        <taxon>fabids</taxon>
        <taxon>Malpighiales</taxon>
        <taxon>Euphorbiaceae</taxon>
        <taxon>Crotonoideae</taxon>
        <taxon>Micrandreae</taxon>
        <taxon>Hevea</taxon>
    </lineage>
</organism>
<dbReference type="InterPro" id="IPR004045">
    <property type="entry name" value="Glutathione_S-Trfase_N"/>
</dbReference>
<evidence type="ECO:0000256" key="2">
    <source>
        <dbReference type="ARBA" id="ARBA00022679"/>
    </source>
</evidence>
<dbReference type="SUPFAM" id="SSF47616">
    <property type="entry name" value="GST C-terminal domain-like"/>
    <property type="match status" value="1"/>
</dbReference>
<evidence type="ECO:0000313" key="7">
    <source>
        <dbReference type="EMBL" id="KAJ9172422.1"/>
    </source>
</evidence>
<dbReference type="InterPro" id="IPR045074">
    <property type="entry name" value="GST_C_Tau"/>
</dbReference>
<name>A0ABQ9LYW4_HEVBR</name>
<dbReference type="InterPro" id="IPR036249">
    <property type="entry name" value="Thioredoxin-like_sf"/>
</dbReference>
<evidence type="ECO:0000256" key="4">
    <source>
        <dbReference type="RuleBase" id="RU003494"/>
    </source>
</evidence>
<evidence type="ECO:0000256" key="3">
    <source>
        <dbReference type="ARBA" id="ARBA00047960"/>
    </source>
</evidence>
<keyword evidence="2" id="KW-0808">Transferase</keyword>
<reference evidence="7" key="1">
    <citation type="journal article" date="2023" name="Plant Biotechnol. J.">
        <title>Chromosome-level wild Hevea brasiliensis genome provides new tools for genomic-assisted breeding and valuable loci to elevate rubber yield.</title>
        <authorList>
            <person name="Cheng H."/>
            <person name="Song X."/>
            <person name="Hu Y."/>
            <person name="Wu T."/>
            <person name="Yang Q."/>
            <person name="An Z."/>
            <person name="Feng S."/>
            <person name="Deng Z."/>
            <person name="Wu W."/>
            <person name="Zeng X."/>
            <person name="Tu M."/>
            <person name="Wang X."/>
            <person name="Huang H."/>
        </authorList>
    </citation>
    <scope>NUCLEOTIDE SEQUENCE</scope>
    <source>
        <strain evidence="7">MT/VB/25A 57/8</strain>
    </source>
</reference>
<dbReference type="Gene3D" id="1.20.1050.10">
    <property type="match status" value="1"/>
</dbReference>
<comment type="similarity">
    <text evidence="4">Belongs to the GST superfamily.</text>
</comment>
<dbReference type="EC" id="2.5.1.18" evidence="1"/>
<keyword evidence="8" id="KW-1185">Reference proteome</keyword>
<proteinExistence type="inferred from homology"/>
<dbReference type="InterPro" id="IPR004046">
    <property type="entry name" value="GST_C"/>
</dbReference>